<dbReference type="SUPFAM" id="SSF81593">
    <property type="entry name" value="Nucleotidyltransferase substrate binding subunit/domain"/>
    <property type="match status" value="1"/>
</dbReference>
<feature type="domain" description="HEPN" evidence="1">
    <location>
        <begin position="1"/>
        <end position="114"/>
    </location>
</feature>
<keyword evidence="3" id="KW-1185">Reference proteome</keyword>
<sequence length="130" mass="14639">MRQARRNLESAELDLARGYYEWACFKAQQAAELAVKALLRARGVAKGGHSVLKLIEAAERELSLQAPGEVKEVAAELDHFYTPPRCPDVYDEGNPFEYFTESMAMRALEHARRVIKWVEAWSVVGSPGLF</sequence>
<dbReference type="eggNOG" id="arCOG01191">
    <property type="taxonomic scope" value="Archaea"/>
</dbReference>
<dbReference type="EMBL" id="CP000561">
    <property type="protein sequence ID" value="ABO07691.1"/>
    <property type="molecule type" value="Genomic_DNA"/>
</dbReference>
<dbReference type="OrthoDB" id="359241at2157"/>
<dbReference type="AlphaFoldDB" id="A3MSS4"/>
<dbReference type="STRING" id="410359.Pcal_0254"/>
<dbReference type="PROSITE" id="PS50910">
    <property type="entry name" value="HEPN"/>
    <property type="match status" value="1"/>
</dbReference>
<dbReference type="Gene3D" id="1.20.120.330">
    <property type="entry name" value="Nucleotidyltransferases domain 2"/>
    <property type="match status" value="1"/>
</dbReference>
<reference evidence="2" key="1">
    <citation type="submission" date="2007-02" db="EMBL/GenBank/DDBJ databases">
        <title>Complete sequence of Pyrobaculum calidifontis JCM 11548.</title>
        <authorList>
            <consortium name="US DOE Joint Genome Institute"/>
            <person name="Copeland A."/>
            <person name="Lucas S."/>
            <person name="Lapidus A."/>
            <person name="Barry K."/>
            <person name="Glavina del Rio T."/>
            <person name="Dalin E."/>
            <person name="Tice H."/>
            <person name="Pitluck S."/>
            <person name="Chain P."/>
            <person name="Malfatti S."/>
            <person name="Shin M."/>
            <person name="Vergez L."/>
            <person name="Schmutz J."/>
            <person name="Larimer F."/>
            <person name="Land M."/>
            <person name="Hauser L."/>
            <person name="Kyrpides N."/>
            <person name="Mikhailova N."/>
            <person name="Cozen A.E."/>
            <person name="Fitz-Gibbon S.T."/>
            <person name="House C.H."/>
            <person name="Saltikov C."/>
            <person name="Lowe T.M."/>
            <person name="Richardson P."/>
        </authorList>
    </citation>
    <scope>NUCLEOTIDE SEQUENCE [LARGE SCALE GENOMIC DNA]</scope>
    <source>
        <strain evidence="2">JCM 11548</strain>
    </source>
</reference>
<evidence type="ECO:0000313" key="3">
    <source>
        <dbReference type="Proteomes" id="UP000001431"/>
    </source>
</evidence>
<name>A3MSS4_PYRCJ</name>
<evidence type="ECO:0000259" key="1">
    <source>
        <dbReference type="PROSITE" id="PS50910"/>
    </source>
</evidence>
<gene>
    <name evidence="2" type="ordered locus">Pcal_0254</name>
</gene>
<organism evidence="2 3">
    <name type="scientific">Pyrobaculum calidifontis (strain DSM 21063 / JCM 11548 / VA1)</name>
    <dbReference type="NCBI Taxonomy" id="410359"/>
    <lineage>
        <taxon>Archaea</taxon>
        <taxon>Thermoproteota</taxon>
        <taxon>Thermoprotei</taxon>
        <taxon>Thermoproteales</taxon>
        <taxon>Thermoproteaceae</taxon>
        <taxon>Pyrobaculum</taxon>
    </lineage>
</organism>
<dbReference type="Pfam" id="PF05168">
    <property type="entry name" value="HEPN"/>
    <property type="match status" value="1"/>
</dbReference>
<protein>
    <submittedName>
        <fullName evidence="2">HEPN domain protein</fullName>
    </submittedName>
</protein>
<dbReference type="HOGENOM" id="CLU_123170_2_1_2"/>
<dbReference type="InterPro" id="IPR007842">
    <property type="entry name" value="HEPN_dom"/>
</dbReference>
<dbReference type="Proteomes" id="UP000001431">
    <property type="component" value="Chromosome"/>
</dbReference>
<accession>A3MSS4</accession>
<proteinExistence type="predicted"/>
<dbReference type="KEGG" id="pcl:Pcal_0254"/>
<evidence type="ECO:0000313" key="2">
    <source>
        <dbReference type="EMBL" id="ABO07691.1"/>
    </source>
</evidence>
<dbReference type="SMART" id="SM00748">
    <property type="entry name" value="HEPN"/>
    <property type="match status" value="1"/>
</dbReference>